<comment type="similarity">
    <text evidence="4">In the N-terminal section; belongs to the cytidine and deoxycytidylate deaminase family.</text>
</comment>
<evidence type="ECO:0000256" key="2">
    <source>
        <dbReference type="ARBA" id="ARBA00004882"/>
    </source>
</evidence>
<feature type="domain" description="CMP/dCMP-type deaminase" evidence="10">
    <location>
        <begin position="6"/>
        <end position="144"/>
    </location>
</feature>
<evidence type="ECO:0000256" key="5">
    <source>
        <dbReference type="ARBA" id="ARBA00007417"/>
    </source>
</evidence>
<comment type="similarity">
    <text evidence="5">In the C-terminal section; belongs to the HTP reductase family.</text>
</comment>
<dbReference type="UniPathway" id="UPA00275">
    <property type="reaction ID" value="UER00401"/>
</dbReference>
<dbReference type="InterPro" id="IPR002125">
    <property type="entry name" value="CMP_dCMP_dom"/>
</dbReference>
<dbReference type="Pfam" id="PF01872">
    <property type="entry name" value="RibD_C"/>
    <property type="match status" value="1"/>
</dbReference>
<reference evidence="11" key="1">
    <citation type="submission" date="2015-11" db="EMBL/GenBank/DDBJ databases">
        <authorList>
            <person name="Zhang Y."/>
            <person name="Guo Z."/>
        </authorList>
    </citation>
    <scope>NUCLEOTIDE SEQUENCE</scope>
    <source>
        <strain evidence="11">BN30871</strain>
    </source>
</reference>
<dbReference type="PANTHER" id="PTHR11079">
    <property type="entry name" value="CYTOSINE DEAMINASE FAMILY MEMBER"/>
    <property type="match status" value="1"/>
</dbReference>
<dbReference type="EMBL" id="FAXN01000044">
    <property type="protein sequence ID" value="CUV65736.1"/>
    <property type="molecule type" value="Genomic_DNA"/>
</dbReference>
<dbReference type="PANTHER" id="PTHR11079:SF162">
    <property type="entry name" value="RIBOFLAVIN BIOSYNTHESIS PROTEIN PYRD, CHLOROPLASTIC"/>
    <property type="match status" value="1"/>
</dbReference>
<dbReference type="GO" id="GO:0009231">
    <property type="term" value="P:riboflavin biosynthetic process"/>
    <property type="evidence" value="ECO:0007669"/>
    <property type="project" value="UniProtKB-UniPathway"/>
</dbReference>
<dbReference type="InterPro" id="IPR024072">
    <property type="entry name" value="DHFR-like_dom_sf"/>
</dbReference>
<comment type="function">
    <text evidence="1">Converts 2,5-diamino-6-(ribosylamino)-4(3h)-pyrimidinone 5'-phosphate into 5-amino-6-(ribosylamino)-2,4(1h,3h)-pyrimidinedione 5'-phosphate.</text>
</comment>
<dbReference type="EC" id="1.1.1.193" evidence="7"/>
<accession>A0A0S4XP51</accession>
<dbReference type="InterPro" id="IPR016193">
    <property type="entry name" value="Cytidine_deaminase-like"/>
</dbReference>
<gene>
    <name evidence="11" type="primary">ribD</name>
    <name evidence="11" type="ORF">BN3087_430004</name>
</gene>
<keyword evidence="11" id="KW-0378">Hydrolase</keyword>
<organism evidence="11">
    <name type="scientific">Sulfurovum sp. enrichment culture clone C5</name>
    <dbReference type="NCBI Taxonomy" id="497650"/>
    <lineage>
        <taxon>Bacteria</taxon>
        <taxon>Pseudomonadati</taxon>
        <taxon>Campylobacterota</taxon>
        <taxon>Epsilonproteobacteria</taxon>
        <taxon>Campylobacterales</taxon>
        <taxon>Sulfurovaceae</taxon>
        <taxon>Sulfurovum</taxon>
        <taxon>environmental samples</taxon>
    </lineage>
</organism>
<evidence type="ECO:0000256" key="6">
    <source>
        <dbReference type="ARBA" id="ARBA00012766"/>
    </source>
</evidence>
<evidence type="ECO:0000259" key="10">
    <source>
        <dbReference type="PROSITE" id="PS51747"/>
    </source>
</evidence>
<dbReference type="InterPro" id="IPR002734">
    <property type="entry name" value="RibDG_C"/>
</dbReference>
<keyword evidence="9" id="KW-0511">Multifunctional enzyme</keyword>
<evidence type="ECO:0000256" key="4">
    <source>
        <dbReference type="ARBA" id="ARBA00005259"/>
    </source>
</evidence>
<dbReference type="NCBIfam" id="TIGR00326">
    <property type="entry name" value="eubact_ribD"/>
    <property type="match status" value="1"/>
</dbReference>
<dbReference type="Pfam" id="PF00383">
    <property type="entry name" value="dCMP_cyt_deam_1"/>
    <property type="match status" value="1"/>
</dbReference>
<dbReference type="CDD" id="cd01284">
    <property type="entry name" value="Riboflavin_deaminase-reductase"/>
    <property type="match status" value="1"/>
</dbReference>
<dbReference type="GO" id="GO:0008835">
    <property type="term" value="F:diaminohydroxyphosphoribosylaminopyrimidine deaminase activity"/>
    <property type="evidence" value="ECO:0007669"/>
    <property type="project" value="UniProtKB-EC"/>
</dbReference>
<evidence type="ECO:0000256" key="7">
    <source>
        <dbReference type="ARBA" id="ARBA00013173"/>
    </source>
</evidence>
<dbReference type="SUPFAM" id="SSF53597">
    <property type="entry name" value="Dihydrofolate reductase-like"/>
    <property type="match status" value="1"/>
</dbReference>
<protein>
    <recommendedName>
        <fullName evidence="8">Riboflavin biosynthesis protein RibD</fullName>
        <ecNumber evidence="7">1.1.1.193</ecNumber>
        <ecNumber evidence="6">3.5.4.26</ecNumber>
    </recommendedName>
</protein>
<evidence type="ECO:0000256" key="1">
    <source>
        <dbReference type="ARBA" id="ARBA00002151"/>
    </source>
</evidence>
<dbReference type="EC" id="3.5.4.26" evidence="6"/>
<dbReference type="InterPro" id="IPR004794">
    <property type="entry name" value="Eubact_RibD"/>
</dbReference>
<evidence type="ECO:0000256" key="3">
    <source>
        <dbReference type="ARBA" id="ARBA00004910"/>
    </source>
</evidence>
<dbReference type="AlphaFoldDB" id="A0A0S4XP51"/>
<name>A0A0S4XP51_9BACT</name>
<proteinExistence type="inferred from homology"/>
<dbReference type="GO" id="GO:0008703">
    <property type="term" value="F:5-amino-6-(5-phosphoribosylamino)uracil reductase activity"/>
    <property type="evidence" value="ECO:0007669"/>
    <property type="project" value="UniProtKB-EC"/>
</dbReference>
<sequence>MVTDSNNHKFFMQLAIDAAWENQLLAYPNPAVGAIVVEDGRILSIEVHKKAGSSHAEVMALVSAYETKSGKEVDFDKNDSFASHEFLRSFPKDFFSKCSIYVTLEPCSHIGKTPPCASLLGDLNIKNVYIACKDPVAKHSGGEEYLTNLGINVKCGILEHEAKELLEPFTVWQNRAFVVFKLAQSLNGRIGGKNISSLTSRTHMHSIRSVCSKLLIGGSTVRIDRPTLDSRLVKGKAPDVFIYSKDEKEIDRNIPLFNIENRSVEIGDNLDFLNLPSLVMVEGGAGMLEALKDKIDWLLVYQAPTLSANKLSYNADLRLKTLHIDKKEEDIIIWSKKI</sequence>
<evidence type="ECO:0000256" key="9">
    <source>
        <dbReference type="ARBA" id="ARBA00023268"/>
    </source>
</evidence>
<evidence type="ECO:0000256" key="8">
    <source>
        <dbReference type="ARBA" id="ARBA00019930"/>
    </source>
</evidence>
<dbReference type="PROSITE" id="PS51747">
    <property type="entry name" value="CYT_DCMP_DEAMINASES_2"/>
    <property type="match status" value="1"/>
</dbReference>
<dbReference type="SUPFAM" id="SSF53927">
    <property type="entry name" value="Cytidine deaminase-like"/>
    <property type="match status" value="1"/>
</dbReference>
<evidence type="ECO:0000313" key="11">
    <source>
        <dbReference type="EMBL" id="CUV65736.1"/>
    </source>
</evidence>
<dbReference type="Gene3D" id="3.40.140.10">
    <property type="entry name" value="Cytidine Deaminase, domain 2"/>
    <property type="match status" value="1"/>
</dbReference>
<comment type="pathway">
    <text evidence="3">Cofactor biosynthesis; riboflavin biosynthesis; 5-amino-6-(D-ribitylamino)uracil from GTP: step 3/4.</text>
</comment>
<keyword evidence="11" id="KW-0560">Oxidoreductase</keyword>
<comment type="pathway">
    <text evidence="2">Cofactor biosynthesis; riboflavin biosynthesis; 5-amino-6-(D-ribitylamino)uracil from GTP: step 2/4.</text>
</comment>
<dbReference type="Gene3D" id="3.40.430.10">
    <property type="entry name" value="Dihydrofolate Reductase, subunit A"/>
    <property type="match status" value="1"/>
</dbReference>